<dbReference type="EMBL" id="CAJZBQ010000038">
    <property type="protein sequence ID" value="CAG9325596.1"/>
    <property type="molecule type" value="Genomic_DNA"/>
</dbReference>
<feature type="region of interest" description="Disordered" evidence="14">
    <location>
        <begin position="1"/>
        <end position="23"/>
    </location>
</feature>
<dbReference type="InterPro" id="IPR036389">
    <property type="entry name" value="RNase_III_sf"/>
</dbReference>
<dbReference type="InterPro" id="IPR005034">
    <property type="entry name" value="Dicer_dimerisation"/>
</dbReference>
<proteinExistence type="inferred from homology"/>
<keyword evidence="4" id="KW-0677">Repeat</keyword>
<evidence type="ECO:0000256" key="4">
    <source>
        <dbReference type="ARBA" id="ARBA00022737"/>
    </source>
</evidence>
<dbReference type="Gene3D" id="1.10.1520.10">
    <property type="entry name" value="Ribonuclease III domain"/>
    <property type="match status" value="2"/>
</dbReference>
<keyword evidence="9" id="KW-0067">ATP-binding</keyword>
<keyword evidence="10" id="KW-0460">Magnesium</keyword>
<evidence type="ECO:0000256" key="14">
    <source>
        <dbReference type="SAM" id="MobiDB-lite"/>
    </source>
</evidence>
<feature type="domain" description="RNase III" evidence="15">
    <location>
        <begin position="1149"/>
        <end position="1294"/>
    </location>
</feature>
<dbReference type="GO" id="GO:0031047">
    <property type="term" value="P:regulatory ncRNA-mediated gene silencing"/>
    <property type="evidence" value="ECO:0007669"/>
    <property type="project" value="UniProtKB-KW"/>
</dbReference>
<dbReference type="Proteomes" id="UP001162131">
    <property type="component" value="Unassembled WGS sequence"/>
</dbReference>
<keyword evidence="2" id="KW-0540">Nuclease</keyword>
<dbReference type="PROSITE" id="PS51192">
    <property type="entry name" value="HELICASE_ATP_BIND_1"/>
    <property type="match status" value="1"/>
</dbReference>
<evidence type="ECO:0000256" key="13">
    <source>
        <dbReference type="PROSITE-ProRule" id="PRU00657"/>
    </source>
</evidence>
<dbReference type="PROSITE" id="PS51327">
    <property type="entry name" value="DICER_DSRBF"/>
    <property type="match status" value="1"/>
</dbReference>
<dbReference type="Pfam" id="PF00636">
    <property type="entry name" value="Ribonuclease_3"/>
    <property type="match status" value="2"/>
</dbReference>
<evidence type="ECO:0000313" key="20">
    <source>
        <dbReference type="Proteomes" id="UP001162131"/>
    </source>
</evidence>
<keyword evidence="13" id="KW-0694">RNA-binding</keyword>
<evidence type="ECO:0000313" key="19">
    <source>
        <dbReference type="EMBL" id="CAG9325596.1"/>
    </source>
</evidence>
<comment type="similarity">
    <text evidence="13">Belongs to the helicase family. Dicer subfamily.</text>
</comment>
<keyword evidence="6" id="KW-0255">Endonuclease</keyword>
<dbReference type="InterPro" id="IPR006935">
    <property type="entry name" value="Helicase/UvrB_N"/>
</dbReference>
<keyword evidence="3" id="KW-0479">Metal-binding</keyword>
<feature type="domain" description="Dicer dsRNA-binding fold" evidence="18">
    <location>
        <begin position="510"/>
        <end position="614"/>
    </location>
</feature>
<organism evidence="19 20">
    <name type="scientific">Blepharisma stoltei</name>
    <dbReference type="NCBI Taxonomy" id="1481888"/>
    <lineage>
        <taxon>Eukaryota</taxon>
        <taxon>Sar</taxon>
        <taxon>Alveolata</taxon>
        <taxon>Ciliophora</taxon>
        <taxon>Postciliodesmatophora</taxon>
        <taxon>Heterotrichea</taxon>
        <taxon>Heterotrichida</taxon>
        <taxon>Blepharismidae</taxon>
        <taxon>Blepharisma</taxon>
    </lineage>
</organism>
<dbReference type="GO" id="GO:0004386">
    <property type="term" value="F:helicase activity"/>
    <property type="evidence" value="ECO:0007669"/>
    <property type="project" value="UniProtKB-KW"/>
</dbReference>
<keyword evidence="7" id="KW-0378">Hydrolase</keyword>
<dbReference type="HAMAP" id="MF_00104">
    <property type="entry name" value="RNase_III"/>
    <property type="match status" value="1"/>
</dbReference>
<dbReference type="SMART" id="SM00535">
    <property type="entry name" value="RIBOc"/>
    <property type="match status" value="2"/>
</dbReference>
<evidence type="ECO:0000259" key="16">
    <source>
        <dbReference type="PROSITE" id="PS51192"/>
    </source>
</evidence>
<keyword evidence="20" id="KW-1185">Reference proteome</keyword>
<dbReference type="Gene3D" id="3.30.160.380">
    <property type="entry name" value="Dicer dimerisation domain"/>
    <property type="match status" value="1"/>
</dbReference>
<evidence type="ECO:0000259" key="18">
    <source>
        <dbReference type="PROSITE" id="PS51327"/>
    </source>
</evidence>
<evidence type="ECO:0000259" key="17">
    <source>
        <dbReference type="PROSITE" id="PS51194"/>
    </source>
</evidence>
<dbReference type="PROSITE" id="PS00517">
    <property type="entry name" value="RNASE_3_1"/>
    <property type="match status" value="1"/>
</dbReference>
<keyword evidence="8" id="KW-0347">Helicase</keyword>
<gene>
    <name evidence="19" type="ORF">BSTOLATCC_MIC38845</name>
</gene>
<protein>
    <recommendedName>
        <fullName evidence="21">Dicer-2</fullName>
    </recommendedName>
</protein>
<keyword evidence="11" id="KW-0943">RNA-mediated gene silencing</keyword>
<dbReference type="GO" id="GO:0046872">
    <property type="term" value="F:metal ion binding"/>
    <property type="evidence" value="ECO:0007669"/>
    <property type="project" value="UniProtKB-KW"/>
</dbReference>
<dbReference type="InterPro" id="IPR000999">
    <property type="entry name" value="RNase_III_dom"/>
</dbReference>
<dbReference type="InterPro" id="IPR011907">
    <property type="entry name" value="RNase_III"/>
</dbReference>
<feature type="domain" description="Helicase C-terminal" evidence="17">
    <location>
        <begin position="310"/>
        <end position="500"/>
    </location>
</feature>
<dbReference type="PANTHER" id="PTHR14950:SF37">
    <property type="entry name" value="ENDORIBONUCLEASE DICER"/>
    <property type="match status" value="1"/>
</dbReference>
<evidence type="ECO:0000256" key="12">
    <source>
        <dbReference type="ARBA" id="ARBA00023211"/>
    </source>
</evidence>
<dbReference type="GO" id="GO:0003723">
    <property type="term" value="F:RNA binding"/>
    <property type="evidence" value="ECO:0007669"/>
    <property type="project" value="UniProtKB-UniRule"/>
</dbReference>
<dbReference type="InterPro" id="IPR014001">
    <property type="entry name" value="Helicase_ATP-bd"/>
</dbReference>
<dbReference type="SMART" id="SM00487">
    <property type="entry name" value="DEXDc"/>
    <property type="match status" value="1"/>
</dbReference>
<keyword evidence="5" id="KW-0547">Nucleotide-binding</keyword>
<dbReference type="Pfam" id="PF03368">
    <property type="entry name" value="Dicer_dimer"/>
    <property type="match status" value="1"/>
</dbReference>
<evidence type="ECO:0000256" key="5">
    <source>
        <dbReference type="ARBA" id="ARBA00022741"/>
    </source>
</evidence>
<dbReference type="SUPFAM" id="SSF54768">
    <property type="entry name" value="dsRNA-binding domain-like"/>
    <property type="match status" value="1"/>
</dbReference>
<dbReference type="CDD" id="cd00593">
    <property type="entry name" value="RIBOc"/>
    <property type="match status" value="2"/>
</dbReference>
<dbReference type="SUPFAM" id="SSF69065">
    <property type="entry name" value="RNase III domain-like"/>
    <property type="match status" value="2"/>
</dbReference>
<dbReference type="GO" id="GO:0003677">
    <property type="term" value="F:DNA binding"/>
    <property type="evidence" value="ECO:0007669"/>
    <property type="project" value="InterPro"/>
</dbReference>
<evidence type="ECO:0000256" key="6">
    <source>
        <dbReference type="ARBA" id="ARBA00022759"/>
    </source>
</evidence>
<name>A0AAU9JM69_9CILI</name>
<dbReference type="InterPro" id="IPR027417">
    <property type="entry name" value="P-loop_NTPase"/>
</dbReference>
<accession>A0AAU9JM69</accession>
<evidence type="ECO:0008006" key="21">
    <source>
        <dbReference type="Google" id="ProtNLM"/>
    </source>
</evidence>
<dbReference type="Gene3D" id="3.40.50.300">
    <property type="entry name" value="P-loop containing nucleotide triphosphate hydrolases"/>
    <property type="match status" value="2"/>
</dbReference>
<sequence length="1401" mass="161098">MSSSNYSQNSHESDELDSPDFDDDLNIEKNHPRAYQLQVLDIARQKNIIAFLDTGTGKTFIAMNLIKETLGKSVFLAPNIALVHQQASYSKNFEIISIGLEGEIADRWDYQTWQEALERVQLIVITPQLFLNALRYGYLRLNQFSLMIFDECHHCNGNHPYMSIMKEFYHNSKYKPKVMGLTASPVIHGNLQQKGNLKDDLENLCLFLDCEFASIDRESVASIANKPIFVVKEVKIGQQVNFEFVLRSLENLPACEESTLLVTEINNYGLYLLNLLGRRGLFLYLRELCLRAENQSIKHEITKLINNRMDISERVKLLVNELKKHFEGKENSSQVIVLAERKITVWYLADLLNEIFSAEGSYEIKAGKLIGKTTGGGNFRTYRMKGRCQRETIEGFKNKDFNVLVATTIIEEGLDIPSCDLVIRFDGSSTNLRSYVQSKGRARDQNSTFMVLVEHGNKKDMEAQLNGFEDAISWLKTIADENFSKPVRKMPNPQYYENPETGAKVCIEWSVKFIKEFCKKYPTDQYTVLKPHYEYKYYRPGECTIPGVNSLRGGYLCTLKLPKLFKISPIRSSKLWPKENESKEDASLQAVGELFSAGLLNKHLRPTWAENSTEKEYPHDDPEIEFINKNGGRIRAKRSKEDFTSMTLMPQIFSLFTIRARQDAHLFLYKIQLNPVFPENCSLYIGILSSVEIPGEPFTVFPYNLFRYRGIDIKHDKSFHDPNESCGKCNLFPFTAMPVLLNLKTYTNEELLKIQTFHIIFNSILGMRYKNLAEKIRKNEKIGIFGNKEITEIPTCVIPLLGDEIDWETINNAIDFVKQPNDAKFDAVGKVIYTTHLHEFFVVYEEIKDGLDYEFEDQHRHRVWSVEEYYHTKYGLNLESSVVYIARKLGTFRQFDRPKLNPGKDHSRTAYIPHDLAQIFPIPAEYLLLGKFTPSILNKLNKIFLMINLKQEIDIPLPSTKIIEAITSTSALELSNYERLEILGDCVLKYLTSIYLYHINPGDPEGLLTKKRIEIISNHRLFKLALQLKIYRYMQVKPLNTKRWLAPGMNEIFNDDIEIPSSSDEENEKEACDELGWDKTLEEDGELYFKPSNTVVEISHKQLADCIEALIGAAYLEGGFELATQLLANFKLIDHPPAVIDYGKIEGEFTDIEFKIGYEFKNKDLFAEAMTHPSLMKGCDYQRLEFLGDAVIDLVVLEHLMIKNPEATPGLLSKMKTAGVNNRFFALLNFELGLYKHLKHDNADLAKDIKALVQAKERMELEGEIDMKKFPDPGLKVLADQIESLVGAVYLDSGSFEVCKDIIFKIMKNHIEHISNPKGIEEHPHSRLLMWAQKQKIGSVRIQRYKVENYRNPESSEFVTRVFLDEEFVSEGRDVSKLKSSEIAASSFFEKIRQKGIIREE</sequence>
<dbReference type="GO" id="GO:0005524">
    <property type="term" value="F:ATP binding"/>
    <property type="evidence" value="ECO:0007669"/>
    <property type="project" value="UniProtKB-KW"/>
</dbReference>
<feature type="compositionally biased region" description="Low complexity" evidence="14">
    <location>
        <begin position="1"/>
        <end position="10"/>
    </location>
</feature>
<evidence type="ECO:0000256" key="11">
    <source>
        <dbReference type="ARBA" id="ARBA00023158"/>
    </source>
</evidence>
<evidence type="ECO:0000256" key="3">
    <source>
        <dbReference type="ARBA" id="ARBA00022723"/>
    </source>
</evidence>
<evidence type="ECO:0000256" key="9">
    <source>
        <dbReference type="ARBA" id="ARBA00022840"/>
    </source>
</evidence>
<comment type="caution">
    <text evidence="19">The sequence shown here is derived from an EMBL/GenBank/DDBJ whole genome shotgun (WGS) entry which is preliminary data.</text>
</comment>
<dbReference type="InterPro" id="IPR038248">
    <property type="entry name" value="Dicer_dimer_sf"/>
</dbReference>
<comment type="cofactor">
    <cofactor evidence="1">
        <name>Mn(2+)</name>
        <dbReference type="ChEBI" id="CHEBI:29035"/>
    </cofactor>
</comment>
<dbReference type="GO" id="GO:0006364">
    <property type="term" value="P:rRNA processing"/>
    <property type="evidence" value="ECO:0007669"/>
    <property type="project" value="InterPro"/>
</dbReference>
<reference evidence="19" key="1">
    <citation type="submission" date="2021-09" db="EMBL/GenBank/DDBJ databases">
        <authorList>
            <consortium name="AG Swart"/>
            <person name="Singh M."/>
            <person name="Singh A."/>
            <person name="Seah K."/>
            <person name="Emmerich C."/>
        </authorList>
    </citation>
    <scope>NUCLEOTIDE SEQUENCE</scope>
    <source>
        <strain evidence="19">ATCC30299</strain>
    </source>
</reference>
<evidence type="ECO:0000256" key="7">
    <source>
        <dbReference type="ARBA" id="ARBA00022801"/>
    </source>
</evidence>
<evidence type="ECO:0000256" key="10">
    <source>
        <dbReference type="ARBA" id="ARBA00022842"/>
    </source>
</evidence>
<feature type="domain" description="Helicase ATP-binding" evidence="16">
    <location>
        <begin position="39"/>
        <end position="203"/>
    </location>
</feature>
<dbReference type="PROSITE" id="PS50142">
    <property type="entry name" value="RNASE_3_2"/>
    <property type="match status" value="2"/>
</dbReference>
<keyword evidence="12" id="KW-0464">Manganese</keyword>
<dbReference type="SUPFAM" id="SSF52540">
    <property type="entry name" value="P-loop containing nucleoside triphosphate hydrolases"/>
    <property type="match status" value="1"/>
</dbReference>
<dbReference type="SMART" id="SM00490">
    <property type="entry name" value="HELICc"/>
    <property type="match status" value="1"/>
</dbReference>
<dbReference type="InterPro" id="IPR001650">
    <property type="entry name" value="Helicase_C-like"/>
</dbReference>
<evidence type="ECO:0000256" key="2">
    <source>
        <dbReference type="ARBA" id="ARBA00022722"/>
    </source>
</evidence>
<dbReference type="PANTHER" id="PTHR14950">
    <property type="entry name" value="DICER-RELATED"/>
    <property type="match status" value="1"/>
</dbReference>
<feature type="compositionally biased region" description="Acidic residues" evidence="14">
    <location>
        <begin position="14"/>
        <end position="23"/>
    </location>
</feature>
<dbReference type="Pfam" id="PF04851">
    <property type="entry name" value="ResIII"/>
    <property type="match status" value="1"/>
</dbReference>
<dbReference type="GO" id="GO:0004525">
    <property type="term" value="F:ribonuclease III activity"/>
    <property type="evidence" value="ECO:0007669"/>
    <property type="project" value="InterPro"/>
</dbReference>
<evidence type="ECO:0000256" key="8">
    <source>
        <dbReference type="ARBA" id="ARBA00022806"/>
    </source>
</evidence>
<dbReference type="Pfam" id="PF00271">
    <property type="entry name" value="Helicase_C"/>
    <property type="match status" value="1"/>
</dbReference>
<evidence type="ECO:0000256" key="1">
    <source>
        <dbReference type="ARBA" id="ARBA00001936"/>
    </source>
</evidence>
<dbReference type="PROSITE" id="PS51194">
    <property type="entry name" value="HELICASE_CTER"/>
    <property type="match status" value="1"/>
</dbReference>
<evidence type="ECO:0000259" key="15">
    <source>
        <dbReference type="PROSITE" id="PS50142"/>
    </source>
</evidence>
<feature type="domain" description="RNase III" evidence="15">
    <location>
        <begin position="940"/>
        <end position="1119"/>
    </location>
</feature>